<feature type="transmembrane region" description="Helical" evidence="7">
    <location>
        <begin position="421"/>
        <end position="442"/>
    </location>
</feature>
<dbReference type="InterPro" id="IPR003441">
    <property type="entry name" value="NAC-dom"/>
</dbReference>
<feature type="transmembrane region" description="Helical" evidence="7">
    <location>
        <begin position="360"/>
        <end position="378"/>
    </location>
</feature>
<dbReference type="KEGG" id="dzi:111302443"/>
<dbReference type="SUPFAM" id="SSF51735">
    <property type="entry name" value="NAD(P)-binding Rossmann-fold domains"/>
    <property type="match status" value="1"/>
</dbReference>
<organism evidence="9 10">
    <name type="scientific">Durio zibethinus</name>
    <name type="common">Durian</name>
    <dbReference type="NCBI Taxonomy" id="66656"/>
    <lineage>
        <taxon>Eukaryota</taxon>
        <taxon>Viridiplantae</taxon>
        <taxon>Streptophyta</taxon>
        <taxon>Embryophyta</taxon>
        <taxon>Tracheophyta</taxon>
        <taxon>Spermatophyta</taxon>
        <taxon>Magnoliopsida</taxon>
        <taxon>eudicotyledons</taxon>
        <taxon>Gunneridae</taxon>
        <taxon>Pentapetalae</taxon>
        <taxon>rosids</taxon>
        <taxon>malvids</taxon>
        <taxon>Malvales</taxon>
        <taxon>Malvaceae</taxon>
        <taxon>Helicteroideae</taxon>
        <taxon>Durio</taxon>
    </lineage>
</organism>
<keyword evidence="4" id="KW-0539">Nucleus</keyword>
<protein>
    <submittedName>
        <fullName evidence="10">Uncharacterized protein LOC111302443</fullName>
    </submittedName>
</protein>
<feature type="compositionally biased region" description="Basic and acidic residues" evidence="6">
    <location>
        <begin position="199"/>
        <end position="208"/>
    </location>
</feature>
<dbReference type="GO" id="GO:0006355">
    <property type="term" value="P:regulation of DNA-templated transcription"/>
    <property type="evidence" value="ECO:0007669"/>
    <property type="project" value="InterPro"/>
</dbReference>
<feature type="domain" description="NAC" evidence="8">
    <location>
        <begin position="19"/>
        <end position="161"/>
    </location>
</feature>
<feature type="compositionally biased region" description="Polar residues" evidence="6">
    <location>
        <begin position="185"/>
        <end position="197"/>
    </location>
</feature>
<dbReference type="InterPro" id="IPR036093">
    <property type="entry name" value="NAC_dom_sf"/>
</dbReference>
<keyword evidence="2" id="KW-0238">DNA-binding</keyword>
<keyword evidence="7" id="KW-0812">Transmembrane</keyword>
<dbReference type="PANTHER" id="PTHR31744:SF210">
    <property type="entry name" value="NAC DOMAIN-CONTAINING PROTEIN 86-LIKE"/>
    <property type="match status" value="1"/>
</dbReference>
<dbReference type="InterPro" id="IPR002347">
    <property type="entry name" value="SDR_fam"/>
</dbReference>
<evidence type="ECO:0000256" key="2">
    <source>
        <dbReference type="ARBA" id="ARBA00023125"/>
    </source>
</evidence>
<evidence type="ECO:0000256" key="6">
    <source>
        <dbReference type="SAM" id="MobiDB-lite"/>
    </source>
</evidence>
<feature type="region of interest" description="Disordered" evidence="6">
    <location>
        <begin position="287"/>
        <end position="313"/>
    </location>
</feature>
<dbReference type="PROSITE" id="PS51005">
    <property type="entry name" value="NAC"/>
    <property type="match status" value="1"/>
</dbReference>
<keyword evidence="3" id="KW-0804">Transcription</keyword>
<gene>
    <name evidence="10" type="primary">LOC111302443</name>
</gene>
<dbReference type="Pfam" id="PF02365">
    <property type="entry name" value="NAM"/>
    <property type="match status" value="1"/>
</dbReference>
<sequence length="575" mass="64059">MASEGISRETQMSIEASSMFPGFRFCPTDAELISYYLKKKLDGYEKCVEVISEIEICSYEPWDLPAKSIIKSENEWFFFCARGRKYPNGSQSRRATEQGYWKATGKERNVKSGCNVIGTKRTLVFHTGRAPKGERTEWIMHEYCMNGKSQDSLVVCRLRKNSEFRLNHTSNQATRQLPTMHDSNHATSDGGTDQTGMSEGDKLVESPSKKATSSYDSHSIEQIDSASESELKLSNDVGPTESSTPLKDSEDEEDYFAEILKDEIIKLDEPSFSAAATDILPMIASTSAAEGSTQQPRQENVPHEPHFQGTANRRIKLRRPKADILCVNASGHVGGKSPKCEESPKCLLSLFSLSTANLRLIYATFVILTLLALFLSSLPKPNIIDNETSDFEPVLNVDLVGAFLGTKHAARVMKPARRGSIITTASIYSTVGGIASNAYTSSKHGGVGLMRNAAVELGQCGIRFYIMMSRPMLLVFLLLILIITSQFEWRQPHVVDIDTTSSVTRKQQQISTREEAVKEKIILSQEKNIQRLNELVRSLQQQLLQCKGNNKSINGTGSHLTEHVIELERQQILED</sequence>
<dbReference type="SUPFAM" id="SSF101941">
    <property type="entry name" value="NAC domain"/>
    <property type="match status" value="1"/>
</dbReference>
<evidence type="ECO:0000256" key="3">
    <source>
        <dbReference type="ARBA" id="ARBA00023163"/>
    </source>
</evidence>
<dbReference type="RefSeq" id="XP_022754089.1">
    <property type="nucleotide sequence ID" value="XM_022898354.1"/>
</dbReference>
<feature type="compositionally biased region" description="Polar residues" evidence="6">
    <location>
        <begin position="287"/>
        <end position="298"/>
    </location>
</feature>
<keyword evidence="7" id="KW-0472">Membrane</keyword>
<dbReference type="InterPro" id="IPR036291">
    <property type="entry name" value="NAD(P)-bd_dom_sf"/>
</dbReference>
<dbReference type="GO" id="GO:0003677">
    <property type="term" value="F:DNA binding"/>
    <property type="evidence" value="ECO:0007669"/>
    <property type="project" value="UniProtKB-KW"/>
</dbReference>
<evidence type="ECO:0000313" key="10">
    <source>
        <dbReference type="RefSeq" id="XP_022754089.1"/>
    </source>
</evidence>
<feature type="compositionally biased region" description="Polar residues" evidence="6">
    <location>
        <begin position="209"/>
        <end position="228"/>
    </location>
</feature>
<evidence type="ECO:0000256" key="1">
    <source>
        <dbReference type="ARBA" id="ARBA00023015"/>
    </source>
</evidence>
<dbReference type="Pfam" id="PF00106">
    <property type="entry name" value="adh_short"/>
    <property type="match status" value="1"/>
</dbReference>
<evidence type="ECO:0000313" key="9">
    <source>
        <dbReference type="Proteomes" id="UP000515121"/>
    </source>
</evidence>
<evidence type="ECO:0000256" key="4">
    <source>
        <dbReference type="ARBA" id="ARBA00023242"/>
    </source>
</evidence>
<evidence type="ECO:0000256" key="5">
    <source>
        <dbReference type="SAM" id="Coils"/>
    </source>
</evidence>
<reference evidence="10" key="1">
    <citation type="submission" date="2025-08" db="UniProtKB">
        <authorList>
            <consortium name="RefSeq"/>
        </authorList>
    </citation>
    <scope>IDENTIFICATION</scope>
    <source>
        <tissue evidence="10">Fruit stalk</tissue>
    </source>
</reference>
<feature type="coiled-coil region" evidence="5">
    <location>
        <begin position="522"/>
        <end position="549"/>
    </location>
</feature>
<dbReference type="OrthoDB" id="1935348at2759"/>
<keyword evidence="7" id="KW-1133">Transmembrane helix</keyword>
<keyword evidence="1" id="KW-0805">Transcription regulation</keyword>
<accession>A0A6P5ZMP6</accession>
<dbReference type="Proteomes" id="UP000515121">
    <property type="component" value="Unplaced"/>
</dbReference>
<proteinExistence type="predicted"/>
<keyword evidence="5" id="KW-0175">Coiled coil</keyword>
<dbReference type="PANTHER" id="PTHR31744">
    <property type="entry name" value="PROTEIN CUP-SHAPED COTYLEDON 2-RELATED"/>
    <property type="match status" value="1"/>
</dbReference>
<dbReference type="Gene3D" id="3.40.50.720">
    <property type="entry name" value="NAD(P)-binding Rossmann-like Domain"/>
    <property type="match status" value="1"/>
</dbReference>
<dbReference type="GeneID" id="111302443"/>
<dbReference type="PROSITE" id="PS00061">
    <property type="entry name" value="ADH_SHORT"/>
    <property type="match status" value="1"/>
</dbReference>
<dbReference type="Gene3D" id="2.170.150.80">
    <property type="entry name" value="NAC domain"/>
    <property type="match status" value="1"/>
</dbReference>
<feature type="region of interest" description="Disordered" evidence="6">
    <location>
        <begin position="167"/>
        <end position="251"/>
    </location>
</feature>
<dbReference type="InterPro" id="IPR020904">
    <property type="entry name" value="Sc_DH/Rdtase_CS"/>
</dbReference>
<name>A0A6P5ZMP6_DURZI</name>
<feature type="transmembrane region" description="Helical" evidence="7">
    <location>
        <begin position="462"/>
        <end position="483"/>
    </location>
</feature>
<evidence type="ECO:0000256" key="7">
    <source>
        <dbReference type="SAM" id="Phobius"/>
    </source>
</evidence>
<dbReference type="PRINTS" id="PR00081">
    <property type="entry name" value="GDHRDH"/>
</dbReference>
<dbReference type="AlphaFoldDB" id="A0A6P5ZMP6"/>
<evidence type="ECO:0000259" key="8">
    <source>
        <dbReference type="PROSITE" id="PS51005"/>
    </source>
</evidence>
<feature type="compositionally biased region" description="Polar residues" evidence="6">
    <location>
        <begin position="167"/>
        <end position="177"/>
    </location>
</feature>
<keyword evidence="9" id="KW-1185">Reference proteome</keyword>